<evidence type="ECO:0000256" key="6">
    <source>
        <dbReference type="ARBA" id="ARBA00023136"/>
    </source>
</evidence>
<feature type="domain" description="ABC transporter" evidence="8">
    <location>
        <begin position="526"/>
        <end position="763"/>
    </location>
</feature>
<dbReference type="PROSITE" id="PS50893">
    <property type="entry name" value="ABC_TRANSPORTER_2"/>
    <property type="match status" value="1"/>
</dbReference>
<dbReference type="Proteomes" id="UP000694865">
    <property type="component" value="Unplaced"/>
</dbReference>
<comment type="subcellular location">
    <subcellularLocation>
        <location evidence="1">Membrane</location>
        <topology evidence="1">Multi-pass membrane protein</topology>
    </subcellularLocation>
</comment>
<evidence type="ECO:0000259" key="9">
    <source>
        <dbReference type="PROSITE" id="PS50929"/>
    </source>
</evidence>
<evidence type="ECO:0000256" key="1">
    <source>
        <dbReference type="ARBA" id="ARBA00004141"/>
    </source>
</evidence>
<dbReference type="RefSeq" id="XP_006815751.1">
    <property type="nucleotide sequence ID" value="XM_006815688.1"/>
</dbReference>
<dbReference type="PROSITE" id="PS50929">
    <property type="entry name" value="ABC_TM1F"/>
    <property type="match status" value="1"/>
</dbReference>
<dbReference type="InterPro" id="IPR003593">
    <property type="entry name" value="AAA+_ATPase"/>
</dbReference>
<dbReference type="InterPro" id="IPR017871">
    <property type="entry name" value="ABC_transporter-like_CS"/>
</dbReference>
<dbReference type="PANTHER" id="PTHR43394:SF19">
    <property type="entry name" value="ABC TRANSPORTER B FAMILY"/>
    <property type="match status" value="1"/>
</dbReference>
<feature type="domain" description="ABC transmembrane type-1" evidence="9">
    <location>
        <begin position="211"/>
        <end position="493"/>
    </location>
</feature>
<dbReference type="SMART" id="SM00382">
    <property type="entry name" value="AAA"/>
    <property type="match status" value="1"/>
</dbReference>
<dbReference type="CDD" id="cd18784">
    <property type="entry name" value="ABC_6TM_ABCB9_like"/>
    <property type="match status" value="1"/>
</dbReference>
<dbReference type="GO" id="GO:0005524">
    <property type="term" value="F:ATP binding"/>
    <property type="evidence" value="ECO:0007669"/>
    <property type="project" value="UniProtKB-KW"/>
</dbReference>
<dbReference type="InterPro" id="IPR030254">
    <property type="entry name" value="ABCB9_6-TMD"/>
</dbReference>
<dbReference type="InterPro" id="IPR039421">
    <property type="entry name" value="Type_1_exporter"/>
</dbReference>
<evidence type="ECO:0000256" key="7">
    <source>
        <dbReference type="SAM" id="Phobius"/>
    </source>
</evidence>
<keyword evidence="4 11" id="KW-0067">ATP-binding</keyword>
<dbReference type="GeneID" id="100367309"/>
<keyword evidence="3" id="KW-0547">Nucleotide-binding</keyword>
<organism evidence="10 11">
    <name type="scientific">Saccoglossus kowalevskii</name>
    <name type="common">Acorn worm</name>
    <dbReference type="NCBI Taxonomy" id="10224"/>
    <lineage>
        <taxon>Eukaryota</taxon>
        <taxon>Metazoa</taxon>
        <taxon>Hemichordata</taxon>
        <taxon>Enteropneusta</taxon>
        <taxon>Harrimaniidae</taxon>
        <taxon>Saccoglossus</taxon>
    </lineage>
</organism>
<keyword evidence="2 7" id="KW-0812">Transmembrane</keyword>
<evidence type="ECO:0000256" key="2">
    <source>
        <dbReference type="ARBA" id="ARBA00022692"/>
    </source>
</evidence>
<dbReference type="SUPFAM" id="SSF90123">
    <property type="entry name" value="ABC transporter transmembrane region"/>
    <property type="match status" value="1"/>
</dbReference>
<keyword evidence="6 7" id="KW-0472">Membrane</keyword>
<dbReference type="SUPFAM" id="SSF52540">
    <property type="entry name" value="P-loop containing nucleoside triphosphate hydrolases"/>
    <property type="match status" value="1"/>
</dbReference>
<evidence type="ECO:0000256" key="4">
    <source>
        <dbReference type="ARBA" id="ARBA00022840"/>
    </source>
</evidence>
<sequence length="830" mass="92238">MVCNVKILLTLFVSLADLALTTILFIHGHQFDKFTTEIYKYSFSNCFIDIWFLSVLRFAILFGASVAVLCNAKDAVPRLQYSSGFVLSFCGLMFTYLIVKLLFYSEHQKDLRQPWFWGLFACTTVCCVCLYLLWKLLSSVKPRRPHLSINAEDGNTEESAKLLSDYANEHDLNKPERGDYESHGIKKKANEKRSTVLRLLSYTAPDFILLIIAFIALLATSIGEIFLPLFTGKVIDGIVVNKDYNEFTHAITVMALISAGTALTSGLRGTLFMIVMARLNIRIRNCLYSSIASQDIGFFDCTKTGDITSRLTSDTTVMSDSIALNLNVFLRNSVKSIGYLVLMFKLSWQLTIVTLIMIPLVAVVAKVYGKYYKKLSRMVQDTLALANNVAEETLSSMKTVRSFAHEIKETAKYADKLHDTYLVKLKEAFAYGGFVVTNRFMELTIDVILLFYGGHLVLTDRLTPGNLISFILYNLELGDALESLEAVYTGLMQAAGAAEKVFELMDREPKITNTGRLMPGNVQGQIEFKNVSFTYPSRPDVCVLKNVTFKASPGEVIALVGPSGGGKSTCVNLIEHFYEPTSGSILLDNIPIQQYDHEYLHNKVAMVGQEPILYARSIRENIAYAMENHCTFDKVKHAAVLANAHKFISELKDGYDTEVGEKGTQISGGQKQRIAIARALIRDPIVLLLDEATSALDSESEYMVQQAIYGNLQNRTVLIVAHRLSTIEKANRIIVIDKGTVAEQGSHLDLLAQNGLYAQLVQRQLLSTNITQDDEPPELTNPNINGPITSVPLNPINQLAFSPDNNSDDDSESFLSSPGGITFSVGSYLM</sequence>
<dbReference type="Pfam" id="PF00664">
    <property type="entry name" value="ABC_membrane"/>
    <property type="match status" value="1"/>
</dbReference>
<gene>
    <name evidence="11" type="primary">ABCB9</name>
</gene>
<feature type="transmembrane region" description="Helical" evidence="7">
    <location>
        <begin position="84"/>
        <end position="103"/>
    </location>
</feature>
<keyword evidence="5 7" id="KW-1133">Transmembrane helix</keyword>
<evidence type="ECO:0000313" key="10">
    <source>
        <dbReference type="Proteomes" id="UP000694865"/>
    </source>
</evidence>
<name>A0ABM0M6W0_SACKO</name>
<evidence type="ECO:0000259" key="8">
    <source>
        <dbReference type="PROSITE" id="PS50893"/>
    </source>
</evidence>
<feature type="transmembrane region" description="Helical" evidence="7">
    <location>
        <begin position="7"/>
        <end position="30"/>
    </location>
</feature>
<feature type="transmembrane region" description="Helical" evidence="7">
    <location>
        <begin position="115"/>
        <end position="134"/>
    </location>
</feature>
<evidence type="ECO:0000256" key="5">
    <source>
        <dbReference type="ARBA" id="ARBA00022989"/>
    </source>
</evidence>
<feature type="transmembrane region" description="Helical" evidence="7">
    <location>
        <begin position="348"/>
        <end position="368"/>
    </location>
</feature>
<accession>A0ABM0M6W0</accession>
<protein>
    <submittedName>
        <fullName evidence="11">ATP-binding cassette sub-family B member 9</fullName>
    </submittedName>
</protein>
<reference evidence="11" key="1">
    <citation type="submission" date="2025-08" db="UniProtKB">
        <authorList>
            <consortium name="RefSeq"/>
        </authorList>
    </citation>
    <scope>IDENTIFICATION</scope>
    <source>
        <tissue evidence="11">Testes</tissue>
    </source>
</reference>
<dbReference type="InterPro" id="IPR011527">
    <property type="entry name" value="ABC1_TM_dom"/>
</dbReference>
<dbReference type="Gene3D" id="1.20.1560.10">
    <property type="entry name" value="ABC transporter type 1, transmembrane domain"/>
    <property type="match status" value="2"/>
</dbReference>
<dbReference type="InterPro" id="IPR027417">
    <property type="entry name" value="P-loop_NTPase"/>
</dbReference>
<feature type="transmembrane region" description="Helical" evidence="7">
    <location>
        <begin position="207"/>
        <end position="230"/>
    </location>
</feature>
<feature type="transmembrane region" description="Helical" evidence="7">
    <location>
        <begin position="50"/>
        <end position="72"/>
    </location>
</feature>
<keyword evidence="10" id="KW-1185">Reference proteome</keyword>
<dbReference type="InterPro" id="IPR003439">
    <property type="entry name" value="ABC_transporter-like_ATP-bd"/>
</dbReference>
<evidence type="ECO:0000313" key="11">
    <source>
        <dbReference type="RefSeq" id="XP_006815751.1"/>
    </source>
</evidence>
<proteinExistence type="predicted"/>
<dbReference type="Gene3D" id="3.40.50.300">
    <property type="entry name" value="P-loop containing nucleotide triphosphate hydrolases"/>
    <property type="match status" value="1"/>
</dbReference>
<dbReference type="PANTHER" id="PTHR43394">
    <property type="entry name" value="ATP-DEPENDENT PERMEASE MDL1, MITOCHONDRIAL"/>
    <property type="match status" value="1"/>
</dbReference>
<dbReference type="InterPro" id="IPR036640">
    <property type="entry name" value="ABC1_TM_sf"/>
</dbReference>
<dbReference type="Pfam" id="PF00005">
    <property type="entry name" value="ABC_tran"/>
    <property type="match status" value="1"/>
</dbReference>
<feature type="transmembrane region" description="Helical" evidence="7">
    <location>
        <begin position="250"/>
        <end position="275"/>
    </location>
</feature>
<evidence type="ECO:0000256" key="3">
    <source>
        <dbReference type="ARBA" id="ARBA00022741"/>
    </source>
</evidence>
<dbReference type="PROSITE" id="PS00211">
    <property type="entry name" value="ABC_TRANSPORTER_1"/>
    <property type="match status" value="1"/>
</dbReference>
<dbReference type="PIRSF" id="PIRSF002773">
    <property type="entry name" value="ABC_prm/ATPase_B"/>
    <property type="match status" value="1"/>
</dbReference>